<accession>A0ABT1P247</accession>
<dbReference type="PANTHER" id="PTHR38657:SF1">
    <property type="entry name" value="SLR1343 PROTEIN"/>
    <property type="match status" value="1"/>
</dbReference>
<proteinExistence type="predicted"/>
<dbReference type="SUPFAM" id="SSF48173">
    <property type="entry name" value="Cryptochrome/photolyase FAD-binding domain"/>
    <property type="match status" value="1"/>
</dbReference>
<evidence type="ECO:0000313" key="1">
    <source>
        <dbReference type="EMBL" id="MCQ3830184.1"/>
    </source>
</evidence>
<dbReference type="InterPro" id="IPR014729">
    <property type="entry name" value="Rossmann-like_a/b/a_fold"/>
</dbReference>
<dbReference type="RefSeq" id="WP_255875156.1">
    <property type="nucleotide sequence ID" value="NZ_JACASI010000032.1"/>
</dbReference>
<dbReference type="Proteomes" id="UP001205566">
    <property type="component" value="Unassembled WGS sequence"/>
</dbReference>
<organism evidence="1 2">
    <name type="scientific">Microbulbifer elongatus</name>
    <dbReference type="NCBI Taxonomy" id="86173"/>
    <lineage>
        <taxon>Bacteria</taxon>
        <taxon>Pseudomonadati</taxon>
        <taxon>Pseudomonadota</taxon>
        <taxon>Gammaproteobacteria</taxon>
        <taxon>Cellvibrionales</taxon>
        <taxon>Microbulbiferaceae</taxon>
        <taxon>Microbulbifer</taxon>
    </lineage>
</organism>
<name>A0ABT1P247_9GAMM</name>
<keyword evidence="2" id="KW-1185">Reference proteome</keyword>
<dbReference type="InterPro" id="IPR052551">
    <property type="entry name" value="UV-DNA_repair_photolyase"/>
</dbReference>
<gene>
    <name evidence="1" type="ORF">HXX02_12080</name>
</gene>
<dbReference type="Gene3D" id="1.10.10.1710">
    <property type="entry name" value="Deoxyribodipyrimidine photolyase-related"/>
    <property type="match status" value="1"/>
</dbReference>
<dbReference type="Pfam" id="PF04244">
    <property type="entry name" value="DPRP"/>
    <property type="match status" value="1"/>
</dbReference>
<reference evidence="1" key="1">
    <citation type="thesis" date="2020" institute="Technische Universitat Dresden" country="Dresden, Germany">
        <title>The Agarolytic System of Microbulbifer elongatus PORT2, Isolated from Batu Karas, Pangandaran West Java Indonesia.</title>
        <authorList>
            <person name="Anggraeni S.R."/>
        </authorList>
    </citation>
    <scope>NUCLEOTIDE SEQUENCE</scope>
    <source>
        <strain evidence="1">PORT2</strain>
    </source>
</reference>
<dbReference type="EMBL" id="JACASI010000032">
    <property type="protein sequence ID" value="MCQ3830184.1"/>
    <property type="molecule type" value="Genomic_DNA"/>
</dbReference>
<dbReference type="InterPro" id="IPR036134">
    <property type="entry name" value="Crypto/Photolyase_FAD-like_sf"/>
</dbReference>
<dbReference type="Gene3D" id="1.25.40.80">
    <property type="match status" value="1"/>
</dbReference>
<dbReference type="Gene3D" id="3.40.50.620">
    <property type="entry name" value="HUPs"/>
    <property type="match status" value="1"/>
</dbReference>
<dbReference type="PANTHER" id="PTHR38657">
    <property type="entry name" value="SLR1343 PROTEIN"/>
    <property type="match status" value="1"/>
</dbReference>
<dbReference type="Gene3D" id="1.10.579.10">
    <property type="entry name" value="DNA Cyclobutane Dipyrimidine Photolyase, subunit A, domain 3"/>
    <property type="match status" value="1"/>
</dbReference>
<protein>
    <submittedName>
        <fullName evidence="1">Cryptochrome/photolyase family protein</fullName>
    </submittedName>
</protein>
<sequence>MKTLRLILGDQLNHKHSWYSNDDEDTWYFLAEMRQETDYVKHHIQKVVAFFEAMAEFAQWLEDRGKNVIYYTLDTPENTQKLGSNIARLVSEHQFERFQYQLPDEYRLDQQLKLLADDLSIPSEPFDSEHFLTDRQSLSRFFDGKKSLLMESFYRHMRKQHQILLNKDGSPVGGQWNYDQNNRNKWKGEPKIPPQRGFRKQVAETLKRIERAGVNTFGAISPEQFNWPTTRTDALAMLRHFCEVLLPHFGDYQDAMDPDEVYLFHSRLSFAMNCKLLHPMEVIEKSVETWQEKQESIDISQIEGFVRQILGWREYMRGVYWKEMPGYRRNNRLRNQRDLPGFYWTGETDMNCLHHAIKNSLEHAYAHHIQRLMITGNFALLAQVHPDQVDGWYLGIYIDAIEWVEMPNTRGMSQFADDGLVATKPYISSGSYIHKMSNYCDACRYKVQERTSDDACPFNSLYWHFLMEKREAFQNNPRMSMMLHQLDKMPDEDKRALRARAQQIIRDPDAL</sequence>
<dbReference type="InterPro" id="IPR007357">
    <property type="entry name" value="PhrB-like"/>
</dbReference>
<comment type="caution">
    <text evidence="1">The sequence shown here is derived from an EMBL/GenBank/DDBJ whole genome shotgun (WGS) entry which is preliminary data.</text>
</comment>
<evidence type="ECO:0000313" key="2">
    <source>
        <dbReference type="Proteomes" id="UP001205566"/>
    </source>
</evidence>